<proteinExistence type="predicted"/>
<reference evidence="3" key="1">
    <citation type="submission" date="2022-09" db="EMBL/GenBank/DDBJ databases">
        <title>Fusarium specimens isolated from Avocado Roots.</title>
        <authorList>
            <person name="Stajich J."/>
            <person name="Roper C."/>
            <person name="Heimlech-Rivalta G."/>
        </authorList>
    </citation>
    <scope>NUCLEOTIDE SEQUENCE</scope>
    <source>
        <strain evidence="3">CF00136</strain>
    </source>
</reference>
<dbReference type="InterPro" id="IPR021858">
    <property type="entry name" value="Fun_TF"/>
</dbReference>
<organism evidence="3 4">
    <name type="scientific">Fusarium torreyae</name>
    <dbReference type="NCBI Taxonomy" id="1237075"/>
    <lineage>
        <taxon>Eukaryota</taxon>
        <taxon>Fungi</taxon>
        <taxon>Dikarya</taxon>
        <taxon>Ascomycota</taxon>
        <taxon>Pezizomycotina</taxon>
        <taxon>Sordariomycetes</taxon>
        <taxon>Hypocreomycetidae</taxon>
        <taxon>Hypocreales</taxon>
        <taxon>Nectriaceae</taxon>
        <taxon>Fusarium</taxon>
    </lineage>
</organism>
<keyword evidence="4" id="KW-1185">Reference proteome</keyword>
<protein>
    <recommendedName>
        <fullName evidence="5">Arginine metabolism regulation protein II</fullName>
    </recommendedName>
</protein>
<feature type="compositionally biased region" description="Polar residues" evidence="2">
    <location>
        <begin position="208"/>
        <end position="221"/>
    </location>
</feature>
<evidence type="ECO:0000256" key="1">
    <source>
        <dbReference type="ARBA" id="ARBA00023242"/>
    </source>
</evidence>
<name>A0A9W8S3D3_9HYPO</name>
<dbReference type="Proteomes" id="UP001152049">
    <property type="component" value="Unassembled WGS sequence"/>
</dbReference>
<feature type="region of interest" description="Disordered" evidence="2">
    <location>
        <begin position="200"/>
        <end position="221"/>
    </location>
</feature>
<dbReference type="Pfam" id="PF11951">
    <property type="entry name" value="Fungal_trans_2"/>
    <property type="match status" value="1"/>
</dbReference>
<dbReference type="EMBL" id="JAOQAZ010000008">
    <property type="protein sequence ID" value="KAJ4264535.1"/>
    <property type="molecule type" value="Genomic_DNA"/>
</dbReference>
<evidence type="ECO:0008006" key="5">
    <source>
        <dbReference type="Google" id="ProtNLM"/>
    </source>
</evidence>
<gene>
    <name evidence="3" type="ORF">NW762_005737</name>
</gene>
<dbReference type="AlphaFoldDB" id="A0A9W8S3D3"/>
<dbReference type="OrthoDB" id="5089701at2759"/>
<accession>A0A9W8S3D3</accession>
<sequence length="616" mass="68519">MSSVTKPVRAVEHVEPLALTAMGTSKLAYSGWTGQKMTPLTATILSRGFQAFLTLLFSSSAELISSLSHRSIDGSLADVDHQSKQSPEARNGISVGPFGAFSVCEQTPASSTHETPSITTQEEIVVSEIALDLSEHDAIDQHQSQDLEPLLDLDLWPSSENFLDWQDIFDLGSSNALPPTLGLDFDQVLQLPLSETTSFQHEPPQASIVESQQPHQEQSQLPNFSSLLSTAEAQSLLEHYHTKVITHIWSFPLGRKSSMDIHFDAAILYNRQADARAHLLESERLLKTFGLAKDSISRKATYLHHTYTWARIVGESTYVSGRRSPDPGYREPQQHVGIRDEATASRPLDGITNIHNSVPRLRLDDFLGLKPTNPEVIAASPTDQIQSPLENMHLENIRGKSDPSLRFLYGVSEAWLSLVSQTTRLANQIEKPNTPVDSHSASASGPLARRKRHLENHIWLHVTDSLRAAEARSGAEDCSPCSSRTCLVRALDCSLVIFFYRRILNSHPRLLQIYVGYVIRALRDFDSACEKEGVDSPGSPWPAFIAGCEALEPSHRAYFVDWLEKSFDKTGFTRYKTAVSCIHETWSRYDNAKGDGGIGCTWMQVCRDKDLYVILC</sequence>
<evidence type="ECO:0000256" key="2">
    <source>
        <dbReference type="SAM" id="MobiDB-lite"/>
    </source>
</evidence>
<evidence type="ECO:0000313" key="4">
    <source>
        <dbReference type="Proteomes" id="UP001152049"/>
    </source>
</evidence>
<comment type="caution">
    <text evidence="3">The sequence shown here is derived from an EMBL/GenBank/DDBJ whole genome shotgun (WGS) entry which is preliminary data.</text>
</comment>
<evidence type="ECO:0000313" key="3">
    <source>
        <dbReference type="EMBL" id="KAJ4264535.1"/>
    </source>
</evidence>
<keyword evidence="1" id="KW-0539">Nucleus</keyword>